<keyword evidence="1" id="KW-0727">SH2 domain</keyword>
<dbReference type="InterPro" id="IPR000980">
    <property type="entry name" value="SH2"/>
</dbReference>
<comment type="caution">
    <text evidence="4">The sequence shown here is derived from an EMBL/GenBank/DDBJ whole genome shotgun (WGS) entry which is preliminary data.</text>
</comment>
<name>A0AAW0PMB0_9GOBI</name>
<dbReference type="PROSITE" id="PS50001">
    <property type="entry name" value="SH2"/>
    <property type="match status" value="1"/>
</dbReference>
<feature type="region of interest" description="Disordered" evidence="2">
    <location>
        <begin position="179"/>
        <end position="206"/>
    </location>
</feature>
<evidence type="ECO:0000256" key="2">
    <source>
        <dbReference type="SAM" id="MobiDB-lite"/>
    </source>
</evidence>
<evidence type="ECO:0000313" key="4">
    <source>
        <dbReference type="EMBL" id="KAK7930727.1"/>
    </source>
</evidence>
<evidence type="ECO:0000259" key="3">
    <source>
        <dbReference type="PROSITE" id="PS50001"/>
    </source>
</evidence>
<dbReference type="GO" id="GO:0005925">
    <property type="term" value="C:focal adhesion"/>
    <property type="evidence" value="ECO:0007669"/>
    <property type="project" value="TreeGrafter"/>
</dbReference>
<keyword evidence="5" id="KW-1185">Reference proteome</keyword>
<dbReference type="AlphaFoldDB" id="A0AAW0PMB0"/>
<dbReference type="SUPFAM" id="SSF55550">
    <property type="entry name" value="SH2 domain"/>
    <property type="match status" value="1"/>
</dbReference>
<dbReference type="SMART" id="SM00252">
    <property type="entry name" value="SH2"/>
    <property type="match status" value="1"/>
</dbReference>
<reference evidence="5" key="1">
    <citation type="submission" date="2024-04" db="EMBL/GenBank/DDBJ databases">
        <title>Salinicola lusitanus LLJ914,a marine bacterium isolated from the Okinawa Trough.</title>
        <authorList>
            <person name="Li J."/>
        </authorList>
    </citation>
    <scope>NUCLEOTIDE SEQUENCE [LARGE SCALE GENOMIC DNA]</scope>
</reference>
<accession>A0AAW0PMB0</accession>
<evidence type="ECO:0000313" key="5">
    <source>
        <dbReference type="Proteomes" id="UP001460270"/>
    </source>
</evidence>
<dbReference type="EMBL" id="JBBPFD010000004">
    <property type="protein sequence ID" value="KAK7930727.1"/>
    <property type="molecule type" value="Genomic_DNA"/>
</dbReference>
<dbReference type="PANTHER" id="PTHR45734">
    <property type="entry name" value="TENSIN"/>
    <property type="match status" value="1"/>
</dbReference>
<dbReference type="InterPro" id="IPR036860">
    <property type="entry name" value="SH2_dom_sf"/>
</dbReference>
<dbReference type="PANTHER" id="PTHR45734:SF6">
    <property type="entry name" value="TENSIN-4"/>
    <property type="match status" value="1"/>
</dbReference>
<organism evidence="4 5">
    <name type="scientific">Mugilogobius chulae</name>
    <name type="common">yellowstripe goby</name>
    <dbReference type="NCBI Taxonomy" id="88201"/>
    <lineage>
        <taxon>Eukaryota</taxon>
        <taxon>Metazoa</taxon>
        <taxon>Chordata</taxon>
        <taxon>Craniata</taxon>
        <taxon>Vertebrata</taxon>
        <taxon>Euteleostomi</taxon>
        <taxon>Actinopterygii</taxon>
        <taxon>Neopterygii</taxon>
        <taxon>Teleostei</taxon>
        <taxon>Neoteleostei</taxon>
        <taxon>Acanthomorphata</taxon>
        <taxon>Gobiaria</taxon>
        <taxon>Gobiiformes</taxon>
        <taxon>Gobioidei</taxon>
        <taxon>Gobiidae</taxon>
        <taxon>Gobionellinae</taxon>
        <taxon>Mugilogobius</taxon>
    </lineage>
</organism>
<gene>
    <name evidence="4" type="ORF">WMY93_007122</name>
</gene>
<feature type="region of interest" description="Disordered" evidence="2">
    <location>
        <begin position="298"/>
        <end position="323"/>
    </location>
</feature>
<dbReference type="Pfam" id="PF00017">
    <property type="entry name" value="SH2"/>
    <property type="match status" value="1"/>
</dbReference>
<evidence type="ECO:0000256" key="1">
    <source>
        <dbReference type="PROSITE-ProRule" id="PRU00191"/>
    </source>
</evidence>
<dbReference type="Proteomes" id="UP001460270">
    <property type="component" value="Unassembled WGS sequence"/>
</dbReference>
<dbReference type="PRINTS" id="PR00401">
    <property type="entry name" value="SH2DOMAIN"/>
</dbReference>
<feature type="domain" description="SH2" evidence="3">
    <location>
        <begin position="343"/>
        <end position="453"/>
    </location>
</feature>
<dbReference type="InterPro" id="IPR051484">
    <property type="entry name" value="Tensin_PTEN_phosphatase"/>
</dbReference>
<feature type="region of interest" description="Disordered" evidence="2">
    <location>
        <begin position="244"/>
        <end position="271"/>
    </location>
</feature>
<proteinExistence type="predicted"/>
<dbReference type="Gene3D" id="3.30.505.10">
    <property type="entry name" value="SH2 domain"/>
    <property type="match status" value="1"/>
</dbReference>
<sequence>MAFPQKSVVSKGLWTQTSLCWDDDITAPTSTGRRSSPNMMPTAEDLSQMIPGHVLRVGQTIQVDSTAPKAKTNHSLLNTADLSVSQIDNELDISLENLNQLILELDPTFEPLQVQKSPTSDEDESSPVLIPRGCSSNGSPGSVITVSPSISIPSSSPLSCSPHGALVFSGSPSSSGLPPLPCGSVVRRSPIPRQDGGSGHSSWRLSHPNRNSALSLLSTSSCSDTSYILGSTLSLTSEEMDSSEFNIHPTSSSCTGRHSPKNKHLAGLQTKQVHSSPASLCNSLTDIPVLLINGEPQHEKLSCPPSPRPQLCHSPTKPPSPHSPLFYGSQPSMKFVMDTSKLWFRPHVSRAEAEAMVKDKEPGTFVIRDSTSYKGSFGLAMKVDQSPTTTTASAYPGNNSSDLVRHFLIESSAKGVRIKGSSQEPYFGSLPALVYQHTISPCALPCRLLLSPQELGETENNKSTAEDKKTASNFVYLNAVPTEMLTGPCAVQKQ</sequence>
<feature type="compositionally biased region" description="Polar residues" evidence="2">
    <location>
        <begin position="244"/>
        <end position="256"/>
    </location>
</feature>
<protein>
    <recommendedName>
        <fullName evidence="3">SH2 domain-containing protein</fullName>
    </recommendedName>
</protein>